<keyword evidence="1" id="KW-0805">Transcription regulation</keyword>
<dbReference type="Gene3D" id="1.10.357.10">
    <property type="entry name" value="Tetracycline Repressor, domain 2"/>
    <property type="match status" value="1"/>
</dbReference>
<dbReference type="SUPFAM" id="SSF46689">
    <property type="entry name" value="Homeodomain-like"/>
    <property type="match status" value="1"/>
</dbReference>
<dbReference type="RefSeq" id="WP_189027716.1">
    <property type="nucleotide sequence ID" value="NZ_BMNE01000003.1"/>
</dbReference>
<dbReference type="InterPro" id="IPR050109">
    <property type="entry name" value="HTH-type_TetR-like_transc_reg"/>
</dbReference>
<evidence type="ECO:0000256" key="3">
    <source>
        <dbReference type="ARBA" id="ARBA00023163"/>
    </source>
</evidence>
<dbReference type="InterPro" id="IPR009057">
    <property type="entry name" value="Homeodomain-like_sf"/>
</dbReference>
<dbReference type="Pfam" id="PF00440">
    <property type="entry name" value="TetR_N"/>
    <property type="match status" value="1"/>
</dbReference>
<gene>
    <name evidence="6" type="ORF">GCM10011610_26430</name>
</gene>
<dbReference type="InterPro" id="IPR001647">
    <property type="entry name" value="HTH_TetR"/>
</dbReference>
<keyword evidence="2 4" id="KW-0238">DNA-binding</keyword>
<accession>A0ABQ2KCW1</accession>
<organism evidence="6 7">
    <name type="scientific">Nocardia rhizosphaerihabitans</name>
    <dbReference type="NCBI Taxonomy" id="1691570"/>
    <lineage>
        <taxon>Bacteria</taxon>
        <taxon>Bacillati</taxon>
        <taxon>Actinomycetota</taxon>
        <taxon>Actinomycetes</taxon>
        <taxon>Mycobacteriales</taxon>
        <taxon>Nocardiaceae</taxon>
        <taxon>Nocardia</taxon>
    </lineage>
</organism>
<sequence>MSRITVAQRRSDLVAAAVEVIAVHGVAGATTRRIVEQAGANIAMVHYCYDSKDDLFADVYKFALARFRTALTESDPHTDLKETARQLLRGVMKVYLESPSFTAATLELISWARRRQEGGVIAVYDKSLDTARALLREASWDRPVESATIDQIAFLISILADGVALHWLSYRDLSSAAEQMEIAVSTLDSWLEARLESAPADL</sequence>
<dbReference type="InterPro" id="IPR036271">
    <property type="entry name" value="Tet_transcr_reg_TetR-rel_C_sf"/>
</dbReference>
<dbReference type="PANTHER" id="PTHR30055:SF234">
    <property type="entry name" value="HTH-TYPE TRANSCRIPTIONAL REGULATOR BETI"/>
    <property type="match status" value="1"/>
</dbReference>
<dbReference type="PROSITE" id="PS50977">
    <property type="entry name" value="HTH_TETR_2"/>
    <property type="match status" value="1"/>
</dbReference>
<feature type="DNA-binding region" description="H-T-H motif" evidence="4">
    <location>
        <begin position="30"/>
        <end position="49"/>
    </location>
</feature>
<evidence type="ECO:0000256" key="2">
    <source>
        <dbReference type="ARBA" id="ARBA00023125"/>
    </source>
</evidence>
<name>A0ABQ2KCW1_9NOCA</name>
<evidence type="ECO:0000313" key="7">
    <source>
        <dbReference type="Proteomes" id="UP000658127"/>
    </source>
</evidence>
<dbReference type="Proteomes" id="UP000658127">
    <property type="component" value="Unassembled WGS sequence"/>
</dbReference>
<evidence type="ECO:0000313" key="6">
    <source>
        <dbReference type="EMBL" id="GGN78647.1"/>
    </source>
</evidence>
<evidence type="ECO:0000256" key="1">
    <source>
        <dbReference type="ARBA" id="ARBA00023015"/>
    </source>
</evidence>
<dbReference type="EMBL" id="BMNE01000003">
    <property type="protein sequence ID" value="GGN78647.1"/>
    <property type="molecule type" value="Genomic_DNA"/>
</dbReference>
<reference evidence="7" key="1">
    <citation type="journal article" date="2019" name="Int. J. Syst. Evol. Microbiol.">
        <title>The Global Catalogue of Microorganisms (GCM) 10K type strain sequencing project: providing services to taxonomists for standard genome sequencing and annotation.</title>
        <authorList>
            <consortium name="The Broad Institute Genomics Platform"/>
            <consortium name="The Broad Institute Genome Sequencing Center for Infectious Disease"/>
            <person name="Wu L."/>
            <person name="Ma J."/>
        </authorList>
    </citation>
    <scope>NUCLEOTIDE SEQUENCE [LARGE SCALE GENOMIC DNA]</scope>
    <source>
        <strain evidence="7">CGMCC 4.7329</strain>
    </source>
</reference>
<protein>
    <recommendedName>
        <fullName evidence="5">HTH tetR-type domain-containing protein</fullName>
    </recommendedName>
</protein>
<evidence type="ECO:0000256" key="4">
    <source>
        <dbReference type="PROSITE-ProRule" id="PRU00335"/>
    </source>
</evidence>
<dbReference type="PANTHER" id="PTHR30055">
    <property type="entry name" value="HTH-TYPE TRANSCRIPTIONAL REGULATOR RUTR"/>
    <property type="match status" value="1"/>
</dbReference>
<dbReference type="SUPFAM" id="SSF48498">
    <property type="entry name" value="Tetracyclin repressor-like, C-terminal domain"/>
    <property type="match status" value="1"/>
</dbReference>
<keyword evidence="7" id="KW-1185">Reference proteome</keyword>
<evidence type="ECO:0000259" key="5">
    <source>
        <dbReference type="PROSITE" id="PS50977"/>
    </source>
</evidence>
<feature type="domain" description="HTH tetR-type" evidence="5">
    <location>
        <begin position="7"/>
        <end position="67"/>
    </location>
</feature>
<proteinExistence type="predicted"/>
<keyword evidence="3" id="KW-0804">Transcription</keyword>
<comment type="caution">
    <text evidence="6">The sequence shown here is derived from an EMBL/GenBank/DDBJ whole genome shotgun (WGS) entry which is preliminary data.</text>
</comment>